<sequence length="476" mass="54637">MLPTRIKVLWLTAAEIIAMAAGKPSGVFWGVVTHTSPHLDELWGVFQLRHWGEHRFPGICSPDFVLVLLMDPDSITWQELSALGLIPVGIGGKENPFDEHGLVDEDGERVETCAAMLIERGHRPRYKKDPGGYKAWFQDAMKRGLDLLNRVKFFRRLYPNAQVYIHAIDTITKYVRQGDLNRTEDKHAAGNDVKDRWSVYEDLARKKLRLPKDMTPLAEFIPKDEREALNVLGTRVVNDTFRDLWLYLARGISFADCIRRVKDNPPEKRKFYIEGIKPPMWLKIIREHHPLANLREVPPVLRHLGADWTYKRNASGHIHIGFPDYVIKIVEEDEIDSEMTTTEEEYVSRTRIKVKFFIQNVLRALRRLEKVKFGKNWTEEEMGRPQLEGSLFSTPNLEAGFILWGSTFAGQGTIACPFEDDDLIQLLIDNIEGEIVESRELHHAKKLAREEDEVRQQIAITAVTSLADMPVDVTVG</sequence>
<dbReference type="EMBL" id="MFEH01000003">
    <property type="protein sequence ID" value="OGE74012.1"/>
    <property type="molecule type" value="Genomic_DNA"/>
</dbReference>
<evidence type="ECO:0000313" key="2">
    <source>
        <dbReference type="Proteomes" id="UP000177610"/>
    </source>
</evidence>
<evidence type="ECO:0000313" key="1">
    <source>
        <dbReference type="EMBL" id="OGE74012.1"/>
    </source>
</evidence>
<comment type="caution">
    <text evidence="1">The sequence shown here is derived from an EMBL/GenBank/DDBJ whole genome shotgun (WGS) entry which is preliminary data.</text>
</comment>
<dbReference type="Proteomes" id="UP000177610">
    <property type="component" value="Unassembled WGS sequence"/>
</dbReference>
<organism evidence="1 2">
    <name type="scientific">Candidatus Doudnabacteria bacterium RIFCSPHIGHO2_01_FULL_41_86</name>
    <dbReference type="NCBI Taxonomy" id="1817821"/>
    <lineage>
        <taxon>Bacteria</taxon>
        <taxon>Candidatus Doudnaibacteriota</taxon>
    </lineage>
</organism>
<accession>A0A1F5N8Z8</accession>
<reference evidence="1 2" key="1">
    <citation type="journal article" date="2016" name="Nat. Commun.">
        <title>Thousands of microbial genomes shed light on interconnected biogeochemical processes in an aquifer system.</title>
        <authorList>
            <person name="Anantharaman K."/>
            <person name="Brown C.T."/>
            <person name="Hug L.A."/>
            <person name="Sharon I."/>
            <person name="Castelle C.J."/>
            <person name="Probst A.J."/>
            <person name="Thomas B.C."/>
            <person name="Singh A."/>
            <person name="Wilkins M.J."/>
            <person name="Karaoz U."/>
            <person name="Brodie E.L."/>
            <person name="Williams K.H."/>
            <person name="Hubbard S.S."/>
            <person name="Banfield J.F."/>
        </authorList>
    </citation>
    <scope>NUCLEOTIDE SEQUENCE [LARGE SCALE GENOMIC DNA]</scope>
</reference>
<name>A0A1F5N8Z8_9BACT</name>
<proteinExistence type="predicted"/>
<dbReference type="AlphaFoldDB" id="A0A1F5N8Z8"/>
<gene>
    <name evidence="1" type="ORF">A2717_00580</name>
</gene>
<protein>
    <submittedName>
        <fullName evidence="1">Uncharacterized protein</fullName>
    </submittedName>
</protein>